<feature type="transmembrane region" description="Helical" evidence="7">
    <location>
        <begin position="6"/>
        <end position="22"/>
    </location>
</feature>
<evidence type="ECO:0000256" key="6">
    <source>
        <dbReference type="ARBA" id="ARBA00023136"/>
    </source>
</evidence>
<dbReference type="PANTHER" id="PTHR22926">
    <property type="entry name" value="PHOSPHO-N-ACETYLMURAMOYL-PENTAPEPTIDE-TRANSFERASE"/>
    <property type="match status" value="1"/>
</dbReference>
<evidence type="ECO:0000256" key="7">
    <source>
        <dbReference type="HAMAP-Rule" id="MF_00038"/>
    </source>
</evidence>
<feature type="transmembrane region" description="Helical" evidence="7">
    <location>
        <begin position="113"/>
        <end position="134"/>
    </location>
</feature>
<comment type="function">
    <text evidence="7">Catalyzes the initial step of the lipid cycle reactions in the biosynthesis of the cell wall peptidoglycan: transfers peptidoglycan precursor phospho-MurNAc-pentapeptide from UDP-MurNAc-pentapeptide onto the lipid carrier undecaprenyl phosphate, yielding undecaprenyl-pyrophosphoryl-MurNAc-pentapeptide, known as lipid I.</text>
</comment>
<feature type="transmembrane region" description="Helical" evidence="7">
    <location>
        <begin position="74"/>
        <end position="93"/>
    </location>
</feature>
<comment type="pathway">
    <text evidence="7">Cell wall biogenesis; peptidoglycan biosynthesis.</text>
</comment>
<keyword evidence="7 9" id="KW-0460">Magnesium</keyword>
<dbReference type="GO" id="GO:0051301">
    <property type="term" value="P:cell division"/>
    <property type="evidence" value="ECO:0007669"/>
    <property type="project" value="UniProtKB-KW"/>
</dbReference>
<evidence type="ECO:0000256" key="4">
    <source>
        <dbReference type="ARBA" id="ARBA00022692"/>
    </source>
</evidence>
<dbReference type="PROSITE" id="PS01347">
    <property type="entry name" value="MRAY_1"/>
    <property type="match status" value="1"/>
</dbReference>
<feature type="binding site" evidence="9">
    <location>
        <position position="228"/>
    </location>
    <ligand>
        <name>Mg(2+)</name>
        <dbReference type="ChEBI" id="CHEBI:18420"/>
    </ligand>
</feature>
<dbReference type="GO" id="GO:0046872">
    <property type="term" value="F:metal ion binding"/>
    <property type="evidence" value="ECO:0007669"/>
    <property type="project" value="UniProtKB-KW"/>
</dbReference>
<gene>
    <name evidence="7" type="primary">mraY</name>
    <name evidence="10" type="ORF">HGMM_F08F07C13</name>
</gene>
<dbReference type="GO" id="GO:0008963">
    <property type="term" value="F:phospho-N-acetylmuramoyl-pentapeptide-transferase activity"/>
    <property type="evidence" value="ECO:0007669"/>
    <property type="project" value="UniProtKB-UniRule"/>
</dbReference>
<evidence type="ECO:0000256" key="9">
    <source>
        <dbReference type="PIRSR" id="PIRSR600715-1"/>
    </source>
</evidence>
<evidence type="ECO:0000256" key="3">
    <source>
        <dbReference type="ARBA" id="ARBA00022679"/>
    </source>
</evidence>
<evidence type="ECO:0000256" key="8">
    <source>
        <dbReference type="NCBIfam" id="TIGR00445"/>
    </source>
</evidence>
<dbReference type="InterPro" id="IPR003524">
    <property type="entry name" value="PNAcMuramoyl-5peptid_Trfase"/>
</dbReference>
<reference evidence="10" key="1">
    <citation type="journal article" date="2005" name="Environ. Microbiol.">
        <title>Genetic and functional properties of uncultivated thermophilic crenarchaeotes from a subsurface gold mine as revealed by analysis of genome fragments.</title>
        <authorList>
            <person name="Nunoura T."/>
            <person name="Hirayama H."/>
            <person name="Takami H."/>
            <person name="Oida H."/>
            <person name="Nishi S."/>
            <person name="Shimamura S."/>
            <person name="Suzuki Y."/>
            <person name="Inagaki F."/>
            <person name="Takai K."/>
            <person name="Nealson K.H."/>
            <person name="Horikoshi K."/>
        </authorList>
    </citation>
    <scope>NUCLEOTIDE SEQUENCE</scope>
</reference>
<dbReference type="GO" id="GO:0009252">
    <property type="term" value="P:peptidoglycan biosynthetic process"/>
    <property type="evidence" value="ECO:0007669"/>
    <property type="project" value="UniProtKB-UniRule"/>
</dbReference>
<feature type="binding site" evidence="9">
    <location>
        <position position="168"/>
    </location>
    <ligand>
        <name>Mg(2+)</name>
        <dbReference type="ChEBI" id="CHEBI:18420"/>
    </ligand>
</feature>
<keyword evidence="7" id="KW-0131">Cell cycle</keyword>
<keyword evidence="5 7" id="KW-1133">Transmembrane helix</keyword>
<feature type="transmembrane region" description="Helical" evidence="7">
    <location>
        <begin position="224"/>
        <end position="244"/>
    </location>
</feature>
<name>H5SC68_9BACT</name>
<feature type="transmembrane region" description="Helical" evidence="7">
    <location>
        <begin position="198"/>
        <end position="217"/>
    </location>
</feature>
<evidence type="ECO:0000256" key="5">
    <source>
        <dbReference type="ARBA" id="ARBA00022989"/>
    </source>
</evidence>
<dbReference type="Pfam" id="PF00953">
    <property type="entry name" value="Glycos_transf_4"/>
    <property type="match status" value="1"/>
</dbReference>
<comment type="similarity">
    <text evidence="2 7">Belongs to the glycosyltransferase 4 family. MraY subfamily.</text>
</comment>
<dbReference type="PROSITE" id="PS01348">
    <property type="entry name" value="MRAY_2"/>
    <property type="match status" value="1"/>
</dbReference>
<dbReference type="EC" id="2.7.8.13" evidence="7 8"/>
<keyword evidence="7 9" id="KW-0479">Metal-binding</keyword>
<dbReference type="NCBIfam" id="TIGR00445">
    <property type="entry name" value="mraY"/>
    <property type="match status" value="1"/>
</dbReference>
<protein>
    <recommendedName>
        <fullName evidence="7 8">Phospho-N-acetylmuramoyl-pentapeptide-transferase</fullName>
        <ecNumber evidence="7 8">2.7.8.13</ecNumber>
    </recommendedName>
    <alternativeName>
        <fullName evidence="7">UDP-MurNAc-pentapeptide phosphotransferase</fullName>
    </alternativeName>
</protein>
<comment type="subcellular location">
    <subcellularLocation>
        <location evidence="7">Cell membrane</location>
        <topology evidence="7">Multi-pass membrane protein</topology>
    </subcellularLocation>
    <subcellularLocation>
        <location evidence="1">Membrane</location>
        <topology evidence="1">Multi-pass membrane protein</topology>
    </subcellularLocation>
</comment>
<keyword evidence="7" id="KW-1003">Cell membrane</keyword>
<evidence type="ECO:0000313" key="10">
    <source>
        <dbReference type="EMBL" id="BAL53754.1"/>
    </source>
</evidence>
<dbReference type="GO" id="GO:0005886">
    <property type="term" value="C:plasma membrane"/>
    <property type="evidence" value="ECO:0007669"/>
    <property type="project" value="UniProtKB-SubCell"/>
</dbReference>
<dbReference type="UniPathway" id="UPA00219"/>
<dbReference type="GO" id="GO:0008360">
    <property type="term" value="P:regulation of cell shape"/>
    <property type="evidence" value="ECO:0007669"/>
    <property type="project" value="UniProtKB-KW"/>
</dbReference>
<reference evidence="10" key="2">
    <citation type="journal article" date="2012" name="PLoS ONE">
        <title>A Deeply Branching Thermophilic Bacterium with an Ancient Acetyl-CoA Pathway Dominates a Subsurface Ecosystem.</title>
        <authorList>
            <person name="Takami H."/>
            <person name="Noguchi H."/>
            <person name="Takaki Y."/>
            <person name="Uchiyama I."/>
            <person name="Toyoda A."/>
            <person name="Nishi S."/>
            <person name="Chee G.-J."/>
            <person name="Arai W."/>
            <person name="Nunoura T."/>
            <person name="Itoh T."/>
            <person name="Hattori M."/>
            <person name="Takai K."/>
        </authorList>
    </citation>
    <scope>NUCLEOTIDE SEQUENCE</scope>
</reference>
<dbReference type="GO" id="GO:0051992">
    <property type="term" value="F:UDP-N-acetylmuramoyl-L-alanyl-D-glutamyl-meso-2,6-diaminopimelyl-D-alanyl-D-alanine:undecaprenyl-phosphate transferase activity"/>
    <property type="evidence" value="ECO:0007669"/>
    <property type="project" value="RHEA"/>
</dbReference>
<dbReference type="InterPro" id="IPR018480">
    <property type="entry name" value="PNAcMuramoyl-5peptid_Trfase_CS"/>
</dbReference>
<accession>H5SC68</accession>
<dbReference type="InterPro" id="IPR000715">
    <property type="entry name" value="Glycosyl_transferase_4"/>
</dbReference>
<keyword evidence="4 7" id="KW-0812">Transmembrane</keyword>
<keyword evidence="3 7" id="KW-0808">Transferase</keyword>
<organism evidence="10">
    <name type="scientific">uncultured Acetothermia bacterium</name>
    <dbReference type="NCBI Taxonomy" id="236499"/>
    <lineage>
        <taxon>Bacteria</taxon>
        <taxon>Candidatus Bipolaricaulota</taxon>
        <taxon>environmental samples</taxon>
    </lineage>
</organism>
<comment type="cofactor">
    <cofactor evidence="7 9">
        <name>Mg(2+)</name>
        <dbReference type="ChEBI" id="CHEBI:18420"/>
    </cofactor>
</comment>
<feature type="transmembrane region" description="Helical" evidence="7">
    <location>
        <begin position="49"/>
        <end position="68"/>
    </location>
</feature>
<feature type="transmembrane region" description="Helical" evidence="7">
    <location>
        <begin position="173"/>
        <end position="192"/>
    </location>
</feature>
<dbReference type="EMBL" id="AP011666">
    <property type="protein sequence ID" value="BAL53754.1"/>
    <property type="molecule type" value="Genomic_DNA"/>
</dbReference>
<keyword evidence="7" id="KW-0961">Cell wall biogenesis/degradation</keyword>
<proteinExistence type="inferred from homology"/>
<evidence type="ECO:0000256" key="1">
    <source>
        <dbReference type="ARBA" id="ARBA00004141"/>
    </source>
</evidence>
<evidence type="ECO:0000256" key="2">
    <source>
        <dbReference type="ARBA" id="ARBA00005583"/>
    </source>
</evidence>
<dbReference type="CDD" id="cd06852">
    <property type="entry name" value="GT_MraY"/>
    <property type="match status" value="1"/>
</dbReference>
<dbReference type="HAMAP" id="MF_00038">
    <property type="entry name" value="MraY"/>
    <property type="match status" value="1"/>
</dbReference>
<dbReference type="PANTHER" id="PTHR22926:SF5">
    <property type="entry name" value="PHOSPHO-N-ACETYLMURAMOYL-PENTAPEPTIDE-TRANSFERASE HOMOLOG"/>
    <property type="match status" value="1"/>
</dbReference>
<keyword evidence="7" id="KW-0132">Cell division</keyword>
<feature type="transmembrane region" description="Helical" evidence="7">
    <location>
        <begin position="309"/>
        <end position="330"/>
    </location>
</feature>
<sequence length="331" mass="35918">MWWLSVGTFLVSLILTYLWFRLQERKRFGQPIREYGPEIHIHKKGTPTAGGISLLVAFFGSWALLALYDRATLSAQALFVGAATLGFGLIGLLDDGLKILQRHAQGLPGRYKLLLQALVCTGLAWAALSVEILPSVRVPFSGAAFVLSPALGVGLIFLIFFSTVNAFNETDGLDGLLAGVTLLALGAYGVILSLQGEFALLQITLIATMAVLGFLWWNAHPAKIILGDTGSFALGGLVGALALVTGTALFLPLIALIPVIETLSVIVQVISFKLFKKRVFKVSPLHHHFERAKGVDYEFLLPNQEWPEVLITLRFWIVAVIGAVLGLLAYR</sequence>
<keyword evidence="7" id="KW-0573">Peptidoglycan synthesis</keyword>
<keyword evidence="6 7" id="KW-0472">Membrane</keyword>
<feature type="transmembrane region" description="Helical" evidence="7">
    <location>
        <begin position="140"/>
        <end position="161"/>
    </location>
</feature>
<keyword evidence="7" id="KW-0133">Cell shape</keyword>
<dbReference type="GO" id="GO:0071555">
    <property type="term" value="P:cell wall organization"/>
    <property type="evidence" value="ECO:0007669"/>
    <property type="project" value="UniProtKB-KW"/>
</dbReference>
<comment type="catalytic activity">
    <reaction evidence="7">
        <text>UDP-N-acetyl-alpha-D-muramoyl-L-alanyl-gamma-D-glutamyl-meso-2,6-diaminopimeloyl-D-alanyl-D-alanine + di-trans,octa-cis-undecaprenyl phosphate = di-trans,octa-cis-undecaprenyl diphospho-N-acetyl-alpha-D-muramoyl-L-alanyl-D-glutamyl-meso-2,6-diaminopimeloyl-D-alanyl-D-alanine + UMP</text>
        <dbReference type="Rhea" id="RHEA:28386"/>
        <dbReference type="ChEBI" id="CHEBI:57865"/>
        <dbReference type="ChEBI" id="CHEBI:60392"/>
        <dbReference type="ChEBI" id="CHEBI:61386"/>
        <dbReference type="ChEBI" id="CHEBI:61387"/>
        <dbReference type="EC" id="2.7.8.13"/>
    </reaction>
</comment>
<dbReference type="AlphaFoldDB" id="H5SC68"/>